<dbReference type="RefSeq" id="WP_095546583.1">
    <property type="nucleotide sequence ID" value="NZ_NSGP01000011.1"/>
</dbReference>
<keyword evidence="2" id="KW-0732">Signal</keyword>
<evidence type="ECO:0008006" key="5">
    <source>
        <dbReference type="Google" id="ProtNLM"/>
    </source>
</evidence>
<feature type="compositionally biased region" description="Polar residues" evidence="1">
    <location>
        <begin position="193"/>
        <end position="202"/>
    </location>
</feature>
<reference evidence="3 4" key="1">
    <citation type="submission" date="2017-08" db="EMBL/GenBank/DDBJ databases">
        <title>Whole genome sequences of 6 clinical strains closest to Corynebacterium imitans.</title>
        <authorList>
            <person name="Bernier A.-M."/>
            <person name="Burdz T."/>
            <person name="Bernard K."/>
        </authorList>
    </citation>
    <scope>NUCLEOTIDE SEQUENCE [LARGE SCALE GENOMIC DNA]</scope>
    <source>
        <strain evidence="3 4">NML92-0415</strain>
    </source>
</reference>
<protein>
    <recommendedName>
        <fullName evidence="5">DUF5666 domain-containing protein</fullName>
    </recommendedName>
</protein>
<sequence>MVVALGAACVLVLSGCSGAGTGPGEAESTTVTSTTSVPEFAAVGDTLPVGCDGGECQGSLEVEEILLGGQCVAGGDAAVAEGETLVQVRGVLTAEDGEVSLDAPVVWDKENFKNTGKPVDACEKPSGYEPWSTGASAGEKVRVYGAYAVPEAAVALGIADAKFDLAEVGKGGATPAPAATQATGSADAPASEASATVVTEQTLPPAEAEPAEPVIGFTEAPGNEAPHVIDKQIASCGDPSIHETGTTFFTDGTSGWTQQCASQMWPAQEAMNAEQEAGTDGDGPVGEGVGADDWE</sequence>
<feature type="signal peptide" evidence="2">
    <location>
        <begin position="1"/>
        <end position="19"/>
    </location>
</feature>
<name>A0AB36RIJ4_9CORY</name>
<evidence type="ECO:0000313" key="4">
    <source>
        <dbReference type="Proteomes" id="UP000218041"/>
    </source>
</evidence>
<feature type="chain" id="PRO_5044192120" description="DUF5666 domain-containing protein" evidence="2">
    <location>
        <begin position="20"/>
        <end position="295"/>
    </location>
</feature>
<dbReference type="Proteomes" id="UP000218041">
    <property type="component" value="Unassembled WGS sequence"/>
</dbReference>
<accession>A0AB36RIJ4</accession>
<feature type="region of interest" description="Disordered" evidence="1">
    <location>
        <begin position="173"/>
        <end position="210"/>
    </location>
</feature>
<feature type="compositionally biased region" description="Gly residues" evidence="1">
    <location>
        <begin position="280"/>
        <end position="289"/>
    </location>
</feature>
<feature type="compositionally biased region" description="Low complexity" evidence="1">
    <location>
        <begin position="173"/>
        <end position="190"/>
    </location>
</feature>
<dbReference type="EMBL" id="NSGP01000011">
    <property type="protein sequence ID" value="PAT09966.1"/>
    <property type="molecule type" value="Genomic_DNA"/>
</dbReference>
<gene>
    <name evidence="3" type="ORF">CKJ80_08360</name>
</gene>
<evidence type="ECO:0000256" key="2">
    <source>
        <dbReference type="SAM" id="SignalP"/>
    </source>
</evidence>
<dbReference type="AlphaFoldDB" id="A0AB36RIJ4"/>
<proteinExistence type="predicted"/>
<organism evidence="3 4">
    <name type="scientific">Corynebacterium hadale</name>
    <dbReference type="NCBI Taxonomy" id="2026255"/>
    <lineage>
        <taxon>Bacteria</taxon>
        <taxon>Bacillati</taxon>
        <taxon>Actinomycetota</taxon>
        <taxon>Actinomycetes</taxon>
        <taxon>Mycobacteriales</taxon>
        <taxon>Corynebacteriaceae</taxon>
        <taxon>Corynebacterium</taxon>
    </lineage>
</organism>
<comment type="caution">
    <text evidence="3">The sequence shown here is derived from an EMBL/GenBank/DDBJ whole genome shotgun (WGS) entry which is preliminary data.</text>
</comment>
<evidence type="ECO:0000256" key="1">
    <source>
        <dbReference type="SAM" id="MobiDB-lite"/>
    </source>
</evidence>
<feature type="region of interest" description="Disordered" evidence="1">
    <location>
        <begin position="266"/>
        <end position="295"/>
    </location>
</feature>
<evidence type="ECO:0000313" key="3">
    <source>
        <dbReference type="EMBL" id="PAT09966.1"/>
    </source>
</evidence>